<dbReference type="InterPro" id="IPR053716">
    <property type="entry name" value="Flag_assembly_chemotaxis_eff"/>
</dbReference>
<keyword evidence="12" id="KW-0282">Flagellum</keyword>
<dbReference type="RefSeq" id="WP_138233862.1">
    <property type="nucleotide sequence ID" value="NZ_CP185860.1"/>
</dbReference>
<keyword evidence="10" id="KW-1006">Bacterial flagellum protein export</keyword>
<organism evidence="12 13">
    <name type="scientific">Microbulbifer harenosus</name>
    <dbReference type="NCBI Taxonomy" id="2576840"/>
    <lineage>
        <taxon>Bacteria</taxon>
        <taxon>Pseudomonadati</taxon>
        <taxon>Pseudomonadota</taxon>
        <taxon>Gammaproteobacteria</taxon>
        <taxon>Cellvibrionales</taxon>
        <taxon>Microbulbiferaceae</taxon>
        <taxon>Microbulbifer</taxon>
    </lineage>
</organism>
<keyword evidence="9" id="KW-0472">Membrane</keyword>
<reference evidence="12 13" key="1">
    <citation type="submission" date="2019-05" db="EMBL/GenBank/DDBJ databases">
        <title>Microbulbifer harenosus sp. nov., an alginate-degrading bacterium isolated from coastal sand.</title>
        <authorList>
            <person name="Huang H."/>
            <person name="Mo K."/>
            <person name="Bao S."/>
        </authorList>
    </citation>
    <scope>NUCLEOTIDE SEQUENCE [LARGE SCALE GENOMIC DNA]</scope>
    <source>
        <strain evidence="12 13">HB161719</strain>
    </source>
</reference>
<dbReference type="Pfam" id="PF02050">
    <property type="entry name" value="FliJ"/>
    <property type="match status" value="1"/>
</dbReference>
<name>A0ABY2UMZ1_9GAMM</name>
<keyword evidence="13" id="KW-1185">Reference proteome</keyword>
<dbReference type="PANTHER" id="PTHR38786:SF1">
    <property type="entry name" value="FLAGELLAR FLIJ PROTEIN"/>
    <property type="match status" value="1"/>
</dbReference>
<sequence>MSRTGPLDLLIDQSRKARDSAGRALAEERQSHEQAAGQLATLQRYRNEYCDRLQQAMAQGIAGATLNDYNLFIGSLDKAIDRARGLLAQQQERMDSSSEHWRQRQRQLTSYSALESRRAHQEQQLEQRRERRMADEMTQNLLARRPRQDDNNPQ</sequence>
<protein>
    <recommendedName>
        <fullName evidence="3">Flagellar FliJ protein</fullName>
    </recommendedName>
</protein>
<evidence type="ECO:0000256" key="6">
    <source>
        <dbReference type="ARBA" id="ARBA00022500"/>
    </source>
</evidence>
<dbReference type="Proteomes" id="UP000306791">
    <property type="component" value="Unassembled WGS sequence"/>
</dbReference>
<evidence type="ECO:0000256" key="7">
    <source>
        <dbReference type="ARBA" id="ARBA00022795"/>
    </source>
</evidence>
<comment type="subcellular location">
    <subcellularLocation>
        <location evidence="1">Cell membrane</location>
        <topology evidence="1">Peripheral membrane protein</topology>
        <orientation evidence="1">Cytoplasmic side</orientation>
    </subcellularLocation>
</comment>
<keyword evidence="6" id="KW-0145">Chemotaxis</keyword>
<evidence type="ECO:0000313" key="12">
    <source>
        <dbReference type="EMBL" id="TLM79977.1"/>
    </source>
</evidence>
<evidence type="ECO:0000256" key="8">
    <source>
        <dbReference type="ARBA" id="ARBA00022927"/>
    </source>
</evidence>
<keyword evidence="12" id="KW-0966">Cell projection</keyword>
<comment type="similarity">
    <text evidence="2">Belongs to the FliJ family.</text>
</comment>
<keyword evidence="5" id="KW-1003">Cell membrane</keyword>
<dbReference type="InterPro" id="IPR018006">
    <property type="entry name" value="Flag_FliJ_proteobac"/>
</dbReference>
<evidence type="ECO:0000256" key="4">
    <source>
        <dbReference type="ARBA" id="ARBA00022448"/>
    </source>
</evidence>
<evidence type="ECO:0000256" key="1">
    <source>
        <dbReference type="ARBA" id="ARBA00004413"/>
    </source>
</evidence>
<proteinExistence type="inferred from homology"/>
<keyword evidence="7" id="KW-1005">Bacterial flagellum biogenesis</keyword>
<dbReference type="InterPro" id="IPR052570">
    <property type="entry name" value="FliJ"/>
</dbReference>
<keyword evidence="8" id="KW-0653">Protein transport</keyword>
<dbReference type="NCBIfam" id="TIGR02473">
    <property type="entry name" value="flagell_FliJ"/>
    <property type="match status" value="1"/>
</dbReference>
<dbReference type="Gene3D" id="1.10.287.1700">
    <property type="match status" value="1"/>
</dbReference>
<dbReference type="PANTHER" id="PTHR38786">
    <property type="entry name" value="FLAGELLAR FLIJ PROTEIN"/>
    <property type="match status" value="1"/>
</dbReference>
<feature type="compositionally biased region" description="Basic and acidic residues" evidence="11">
    <location>
        <begin position="115"/>
        <end position="135"/>
    </location>
</feature>
<evidence type="ECO:0000256" key="3">
    <source>
        <dbReference type="ARBA" id="ARBA00020392"/>
    </source>
</evidence>
<keyword evidence="12" id="KW-0969">Cilium</keyword>
<dbReference type="InterPro" id="IPR012823">
    <property type="entry name" value="Flagell_FliJ"/>
</dbReference>
<dbReference type="PIRSF" id="PIRSF019404">
    <property type="entry name" value="FliJ"/>
    <property type="match status" value="1"/>
</dbReference>
<evidence type="ECO:0000256" key="5">
    <source>
        <dbReference type="ARBA" id="ARBA00022475"/>
    </source>
</evidence>
<feature type="region of interest" description="Disordered" evidence="11">
    <location>
        <begin position="91"/>
        <end position="154"/>
    </location>
</feature>
<evidence type="ECO:0000313" key="13">
    <source>
        <dbReference type="Proteomes" id="UP000306791"/>
    </source>
</evidence>
<keyword evidence="4" id="KW-0813">Transport</keyword>
<dbReference type="PRINTS" id="PR01004">
    <property type="entry name" value="FLGFLIJ"/>
</dbReference>
<comment type="caution">
    <text evidence="12">The sequence shown here is derived from an EMBL/GenBank/DDBJ whole genome shotgun (WGS) entry which is preliminary data.</text>
</comment>
<dbReference type="EMBL" id="VANI01000001">
    <property type="protein sequence ID" value="TLM79977.1"/>
    <property type="molecule type" value="Genomic_DNA"/>
</dbReference>
<evidence type="ECO:0000256" key="9">
    <source>
        <dbReference type="ARBA" id="ARBA00023136"/>
    </source>
</evidence>
<gene>
    <name evidence="12" type="primary">fliJ</name>
    <name evidence="12" type="ORF">FDY93_00960</name>
</gene>
<accession>A0ABY2UMZ1</accession>
<evidence type="ECO:0000256" key="10">
    <source>
        <dbReference type="ARBA" id="ARBA00023225"/>
    </source>
</evidence>
<evidence type="ECO:0000256" key="2">
    <source>
        <dbReference type="ARBA" id="ARBA00010004"/>
    </source>
</evidence>
<evidence type="ECO:0000256" key="11">
    <source>
        <dbReference type="SAM" id="MobiDB-lite"/>
    </source>
</evidence>
<feature type="compositionally biased region" description="Basic and acidic residues" evidence="11">
    <location>
        <begin position="92"/>
        <end position="102"/>
    </location>
</feature>